<feature type="compositionally biased region" description="Basic and acidic residues" evidence="6">
    <location>
        <begin position="724"/>
        <end position="735"/>
    </location>
</feature>
<dbReference type="InterPro" id="IPR049914">
    <property type="entry name" value="PHD1-3/5-6"/>
</dbReference>
<feature type="region of interest" description="Disordered" evidence="6">
    <location>
        <begin position="838"/>
        <end position="858"/>
    </location>
</feature>
<evidence type="ECO:0000256" key="1">
    <source>
        <dbReference type="ARBA" id="ARBA00022723"/>
    </source>
</evidence>
<keyword evidence="2" id="KW-0863">Zinc-finger</keyword>
<feature type="compositionally biased region" description="Basic and acidic residues" evidence="6">
    <location>
        <begin position="659"/>
        <end position="670"/>
    </location>
</feature>
<name>A0AAD4RXJ2_9MAGN</name>
<keyword evidence="4" id="KW-0805">Transcription regulation</keyword>
<feature type="compositionally biased region" description="Basic and acidic residues" evidence="6">
    <location>
        <begin position="627"/>
        <end position="638"/>
    </location>
</feature>
<evidence type="ECO:0000256" key="6">
    <source>
        <dbReference type="SAM" id="MobiDB-lite"/>
    </source>
</evidence>
<evidence type="ECO:0000256" key="5">
    <source>
        <dbReference type="ARBA" id="ARBA00023163"/>
    </source>
</evidence>
<sequence>MEEEGQRNMEGSNPNRPCDTCGDAGNASLLETCFICKVSNEHIYCMGFGRKMPERPEKWSCAACSKSEIMTSVQLPRKTSQNLQTKLGSRLMSAARSSRSSRDYIKEVQTGKVKYLDVADAVKLSSGEAAAMARMGSQTGSSRNLNHITSRKYPASVSEASKRFSTSPLPSQHTSPPGYFNFSVPTRGQPCTKQPQVIKTSLHSHAGKPKIRESDAESETLKRFSTSPLPSQHTSPPGYFTFSVPTRGQPSIKQPQVIKTSLHSHAGKPKMRDSDAETKRSPSNWSRPIKSVAKDKHKVSELLRKNKPGTEFFKPPVKKYVLREEESFHASPPPAKQLGSSKHVNSPFQEFVLREEESLRVSPPPVKQVGSSQHVKSPVQELDLPEEESFHVSPPPAKQVGSSKHVKSPVQEFDLPEQESVHVSSPPAKQVGSSKDGSSSEEYDMFEKGLPDHLSISSTWKGSFEIVGTTLMDGSYEGLQAHPPRKVHVKAAKVLNEMPRQLQFKLHPRSDVSLENFNRLCPTKDDIALYFLPGDDERSTKNYHILSDFIVSRDLTMRSCLNDVELLIFTSKKLPADCQKIKSKFYLCGVFRSAKKHRPSAEPSEKSLPNNCDSDVDRLKRRPFPKPSERHQHKEKDSSPCNNYDSVADRVKHHPSTKPSERHQHKEKDYSPCNNYDSDADRVKHHPSTKFSERRQQKEDKDYSPCNNYDSIADRVKLHPSTKPSERHQQKDKDYSPCNNYDSDADRVMHHPSTKPSEKNRFKDINYDTDVDILSIVRRDSLGADMDIDMAGGKDVGKTDKVVLKSNCVEKRVQFNIKSTKKVCPNVINASKRFDDSEKQPISTIKKEQPQCDAPPGFTRPTTADAAILERPGLSRPITADAAILRPPPGFSRPATADAVILEPPPGFSRSATADAAILKPPPGFSRPTTADAAILEPPPGFSRPTTPDAAISEPPPAFSRQAIQAALLEPPPGFTKPANDLSSLKRKRISLDASTSEYFQVSPVQRQKHIQVSDSLEFPSQNHQVTDHCHQMQSASIDHKPDAEKEKSSECKRDGIPSSINGFLIKDPKIEDDCSDSLKLTLWFDDEVGGWQAH</sequence>
<dbReference type="EMBL" id="JAJJMB010017633">
    <property type="protein sequence ID" value="KAI3837089.1"/>
    <property type="molecule type" value="Genomic_DNA"/>
</dbReference>
<proteinExistence type="predicted"/>
<dbReference type="SUPFAM" id="SSF57903">
    <property type="entry name" value="FYVE/PHD zinc finger"/>
    <property type="match status" value="1"/>
</dbReference>
<dbReference type="PANTHER" id="PTHR33304">
    <property type="match status" value="1"/>
</dbReference>
<dbReference type="CDD" id="cd15489">
    <property type="entry name" value="PHD_SF"/>
    <property type="match status" value="1"/>
</dbReference>
<evidence type="ECO:0000259" key="7">
    <source>
        <dbReference type="Pfam" id="PF23121"/>
    </source>
</evidence>
<feature type="compositionally biased region" description="Polar residues" evidence="6">
    <location>
        <begin position="243"/>
        <end position="263"/>
    </location>
</feature>
<keyword evidence="3" id="KW-0862">Zinc</keyword>
<evidence type="ECO:0000256" key="3">
    <source>
        <dbReference type="ARBA" id="ARBA00022833"/>
    </source>
</evidence>
<feature type="region of interest" description="Disordered" evidence="6">
    <location>
        <begin position="355"/>
        <end position="443"/>
    </location>
</feature>
<feature type="region of interest" description="Disordered" evidence="6">
    <location>
        <begin position="598"/>
        <end position="761"/>
    </location>
</feature>
<keyword evidence="5" id="KW-0804">Transcription</keyword>
<dbReference type="AlphaFoldDB" id="A0AAD4RXJ2"/>
<dbReference type="PANTHER" id="PTHR33304:SF36">
    <property type="entry name" value="GB|AAF26970.1-RELATED"/>
    <property type="match status" value="1"/>
</dbReference>
<dbReference type="Proteomes" id="UP001202328">
    <property type="component" value="Unassembled WGS sequence"/>
</dbReference>
<keyword evidence="1" id="KW-0479">Metal-binding</keyword>
<feature type="compositionally biased region" description="Basic and acidic residues" evidence="6">
    <location>
        <begin position="691"/>
        <end position="703"/>
    </location>
</feature>
<feature type="compositionally biased region" description="Basic and acidic residues" evidence="6">
    <location>
        <begin position="270"/>
        <end position="280"/>
    </location>
</feature>
<organism evidence="8 9">
    <name type="scientific">Papaver atlanticum</name>
    <dbReference type="NCBI Taxonomy" id="357466"/>
    <lineage>
        <taxon>Eukaryota</taxon>
        <taxon>Viridiplantae</taxon>
        <taxon>Streptophyta</taxon>
        <taxon>Embryophyta</taxon>
        <taxon>Tracheophyta</taxon>
        <taxon>Spermatophyta</taxon>
        <taxon>Magnoliopsida</taxon>
        <taxon>Ranunculales</taxon>
        <taxon>Papaveraceae</taxon>
        <taxon>Papaveroideae</taxon>
        <taxon>Papaver</taxon>
    </lineage>
</organism>
<evidence type="ECO:0000313" key="9">
    <source>
        <dbReference type="Proteomes" id="UP001202328"/>
    </source>
</evidence>
<feature type="compositionally biased region" description="Basic and acidic residues" evidence="6">
    <location>
        <begin position="210"/>
        <end position="222"/>
    </location>
</feature>
<accession>A0AAD4RXJ2</accession>
<dbReference type="GO" id="GO:0034244">
    <property type="term" value="P:negative regulation of transcription elongation by RNA polymerase II"/>
    <property type="evidence" value="ECO:0007669"/>
    <property type="project" value="InterPro"/>
</dbReference>
<keyword evidence="9" id="KW-1185">Reference proteome</keyword>
<feature type="compositionally biased region" description="Basic and acidic residues" evidence="6">
    <location>
        <begin position="838"/>
        <end position="850"/>
    </location>
</feature>
<feature type="region of interest" description="Disordered" evidence="6">
    <location>
        <begin position="200"/>
        <end position="297"/>
    </location>
</feature>
<evidence type="ECO:0000256" key="2">
    <source>
        <dbReference type="ARBA" id="ARBA00022771"/>
    </source>
</evidence>
<evidence type="ECO:0000313" key="8">
    <source>
        <dbReference type="EMBL" id="KAI3837089.1"/>
    </source>
</evidence>
<dbReference type="Pfam" id="PF23121">
    <property type="entry name" value="SPOC_AIPP2"/>
    <property type="match status" value="1"/>
</dbReference>
<dbReference type="GO" id="GO:0140566">
    <property type="term" value="F:histone reader activity"/>
    <property type="evidence" value="ECO:0007669"/>
    <property type="project" value="InterPro"/>
</dbReference>
<feature type="compositionally biased region" description="Polar residues" evidence="6">
    <location>
        <begin position="223"/>
        <end position="235"/>
    </location>
</feature>
<protein>
    <recommendedName>
        <fullName evidence="7">AIPP2-like SPOC-like domain-containing protein</fullName>
    </recommendedName>
</protein>
<feature type="domain" description="AIPP2-like SPOC-like" evidence="7">
    <location>
        <begin position="460"/>
        <end position="591"/>
    </location>
</feature>
<gene>
    <name evidence="8" type="ORF">MKW98_005422</name>
</gene>
<feature type="compositionally biased region" description="Basic and acidic residues" evidence="6">
    <location>
        <begin position="1038"/>
        <end position="1054"/>
    </location>
</feature>
<evidence type="ECO:0000256" key="4">
    <source>
        <dbReference type="ARBA" id="ARBA00023015"/>
    </source>
</evidence>
<dbReference type="InterPro" id="IPR056280">
    <property type="entry name" value="AIPP2-like_SPOC"/>
</dbReference>
<dbReference type="InterPro" id="IPR011011">
    <property type="entry name" value="Znf_FYVE_PHD"/>
</dbReference>
<feature type="region of interest" description="Disordered" evidence="6">
    <location>
        <begin position="1034"/>
        <end position="1054"/>
    </location>
</feature>
<reference evidence="8" key="1">
    <citation type="submission" date="2022-04" db="EMBL/GenBank/DDBJ databases">
        <title>A functionally conserved STORR gene fusion in Papaver species that diverged 16.8 million years ago.</title>
        <authorList>
            <person name="Catania T."/>
        </authorList>
    </citation>
    <scope>NUCLEOTIDE SEQUENCE</scope>
    <source>
        <strain evidence="8">S-188037</strain>
    </source>
</reference>
<comment type="caution">
    <text evidence="8">The sequence shown here is derived from an EMBL/GenBank/DDBJ whole genome shotgun (WGS) entry which is preliminary data.</text>
</comment>
<dbReference type="GO" id="GO:0008270">
    <property type="term" value="F:zinc ion binding"/>
    <property type="evidence" value="ECO:0007669"/>
    <property type="project" value="UniProtKB-KW"/>
</dbReference>